<keyword evidence="5" id="KW-1185">Reference proteome</keyword>
<keyword evidence="2" id="KW-0539">Nucleus</keyword>
<dbReference type="InParanoid" id="A2DJ80"/>
<reference evidence="4" key="2">
    <citation type="journal article" date="2007" name="Science">
        <title>Draft genome sequence of the sexually transmitted pathogen Trichomonas vaginalis.</title>
        <authorList>
            <person name="Carlton J.M."/>
            <person name="Hirt R.P."/>
            <person name="Silva J.C."/>
            <person name="Delcher A.L."/>
            <person name="Schatz M."/>
            <person name="Zhao Q."/>
            <person name="Wortman J.R."/>
            <person name="Bidwell S.L."/>
            <person name="Alsmark U.C.M."/>
            <person name="Besteiro S."/>
            <person name="Sicheritz-Ponten T."/>
            <person name="Noel C.J."/>
            <person name="Dacks J.B."/>
            <person name="Foster P.G."/>
            <person name="Simillion C."/>
            <person name="Van de Peer Y."/>
            <person name="Miranda-Saavedra D."/>
            <person name="Barton G.J."/>
            <person name="Westrop G.D."/>
            <person name="Mueller S."/>
            <person name="Dessi D."/>
            <person name="Fiori P.L."/>
            <person name="Ren Q."/>
            <person name="Paulsen I."/>
            <person name="Zhang H."/>
            <person name="Bastida-Corcuera F.D."/>
            <person name="Simoes-Barbosa A."/>
            <person name="Brown M.T."/>
            <person name="Hayes R.D."/>
            <person name="Mukherjee M."/>
            <person name="Okumura C.Y."/>
            <person name="Schneider R."/>
            <person name="Smith A.J."/>
            <person name="Vanacova S."/>
            <person name="Villalvazo M."/>
            <person name="Haas B.J."/>
            <person name="Pertea M."/>
            <person name="Feldblyum T.V."/>
            <person name="Utterback T.R."/>
            <person name="Shu C.L."/>
            <person name="Osoegawa K."/>
            <person name="de Jong P.J."/>
            <person name="Hrdy I."/>
            <person name="Horvathova L."/>
            <person name="Zubacova Z."/>
            <person name="Dolezal P."/>
            <person name="Malik S.B."/>
            <person name="Logsdon J.M. Jr."/>
            <person name="Henze K."/>
            <person name="Gupta A."/>
            <person name="Wang C.C."/>
            <person name="Dunne R.L."/>
            <person name="Upcroft J.A."/>
            <person name="Upcroft P."/>
            <person name="White O."/>
            <person name="Salzberg S.L."/>
            <person name="Tang P."/>
            <person name="Chiu C.-H."/>
            <person name="Lee Y.-S."/>
            <person name="Embley T.M."/>
            <person name="Coombs G.H."/>
            <person name="Mottram J.C."/>
            <person name="Tachezy J."/>
            <person name="Fraser-Liggett C.M."/>
            <person name="Johnson P.J."/>
        </authorList>
    </citation>
    <scope>NUCLEOTIDE SEQUENCE [LARGE SCALE GENOMIC DNA]</scope>
    <source>
        <strain evidence="4">G3</strain>
    </source>
</reference>
<evidence type="ECO:0000259" key="3">
    <source>
        <dbReference type="Pfam" id="PF13891"/>
    </source>
</evidence>
<dbReference type="VEuPathDB" id="TrichDB:TVAGG3_0544150"/>
<proteinExistence type="predicted"/>
<dbReference type="AlphaFoldDB" id="A2DJ80"/>
<dbReference type="GO" id="GO:0005634">
    <property type="term" value="C:nucleus"/>
    <property type="evidence" value="ECO:0007669"/>
    <property type="project" value="UniProtKB-SubCell"/>
</dbReference>
<name>A2DJ80_TRIV3</name>
<reference evidence="4" key="1">
    <citation type="submission" date="2006-10" db="EMBL/GenBank/DDBJ databases">
        <authorList>
            <person name="Amadeo P."/>
            <person name="Zhao Q."/>
            <person name="Wortman J."/>
            <person name="Fraser-Liggett C."/>
            <person name="Carlton J."/>
        </authorList>
    </citation>
    <scope>NUCLEOTIDE SEQUENCE</scope>
    <source>
        <strain evidence="4">G3</strain>
    </source>
</reference>
<accession>A2DJ80</accession>
<organism evidence="4 5">
    <name type="scientific">Trichomonas vaginalis (strain ATCC PRA-98 / G3)</name>
    <dbReference type="NCBI Taxonomy" id="412133"/>
    <lineage>
        <taxon>Eukaryota</taxon>
        <taxon>Metamonada</taxon>
        <taxon>Parabasalia</taxon>
        <taxon>Trichomonadida</taxon>
        <taxon>Trichomonadidae</taxon>
        <taxon>Trichomonas</taxon>
    </lineage>
</organism>
<gene>
    <name evidence="4" type="ORF">TVAG_135980</name>
</gene>
<dbReference type="OrthoDB" id="10402770at2759"/>
<dbReference type="Proteomes" id="UP000001542">
    <property type="component" value="Unassembled WGS sequence"/>
</dbReference>
<evidence type="ECO:0000313" key="4">
    <source>
        <dbReference type="EMBL" id="EAY19467.1"/>
    </source>
</evidence>
<evidence type="ECO:0000256" key="1">
    <source>
        <dbReference type="ARBA" id="ARBA00004123"/>
    </source>
</evidence>
<feature type="domain" description="KANL2-like probable zinc-finger" evidence="3">
    <location>
        <begin position="133"/>
        <end position="192"/>
    </location>
</feature>
<dbReference type="KEGG" id="tva:5464999"/>
<dbReference type="InterPro" id="IPR025927">
    <property type="entry name" value="Znf_KANL2-like"/>
</dbReference>
<sequence>MDDFLQKLKDNGIGGFSERIPVGVGIHRNGVINESDLVQVPDIEEFPLPQIEPRPAIQPDVLRQAVVQSQFEILLSQLQTAISTSHPSSELERLEPGREFESPEELLKFKRALATYYNEEAQKIGWTKPIQICQEPICLNMAIPSFNYCSNHLSKDPNFKSQSFIKKCSAVDENANECQFPAQSGVGLCIHHSEK</sequence>
<dbReference type="Pfam" id="PF13891">
    <property type="entry name" value="zf-C3HC3H_KANSL2"/>
    <property type="match status" value="1"/>
</dbReference>
<dbReference type="RefSeq" id="XP_001580453.1">
    <property type="nucleotide sequence ID" value="XM_001580403.1"/>
</dbReference>
<comment type="subcellular location">
    <subcellularLocation>
        <location evidence="1">Nucleus</location>
    </subcellularLocation>
</comment>
<evidence type="ECO:0000313" key="5">
    <source>
        <dbReference type="Proteomes" id="UP000001542"/>
    </source>
</evidence>
<evidence type="ECO:0000256" key="2">
    <source>
        <dbReference type="ARBA" id="ARBA00023242"/>
    </source>
</evidence>
<dbReference type="VEuPathDB" id="TrichDB:TVAG_135980"/>
<protein>
    <recommendedName>
        <fullName evidence="3">KANL2-like probable zinc-finger domain-containing protein</fullName>
    </recommendedName>
</protein>
<dbReference type="EMBL" id="DS113207">
    <property type="protein sequence ID" value="EAY19467.1"/>
    <property type="molecule type" value="Genomic_DNA"/>
</dbReference>